<dbReference type="Pfam" id="PF18628">
    <property type="entry name" value="P2_N"/>
    <property type="match status" value="1"/>
</dbReference>
<proteinExistence type="predicted"/>
<sequence>MSLIKSVRPSMIQLPSPTGTGFGEEWSIKLQSGLTYHMVELETNLVNVETIKKITIDIGGVPVVSVTNKMLDVLDKAYKRYQKTGRFVLDLSKFIYRTPEGIYQTQLVTTLKDDVTLKIEFGEKGTNDPNVPTLSAKAYVSNTDRLGRVFKPTRYELVQHAAAAGDHEWTMPNTGLNRFIQRMVFEESEVKINKIKVKRGSRVIETLTREDIEYGLKRYADVEPQDGYLLLDFTLFGFGSNGALPSAGISFEFEVDKNGAIKTYVEGFDQLVQPKAPM</sequence>
<dbReference type="InterPro" id="IPR057915">
    <property type="entry name" value="P2_C"/>
</dbReference>
<gene>
    <name evidence="3" type="ORF">C1E23_01120</name>
</gene>
<evidence type="ECO:0000259" key="1">
    <source>
        <dbReference type="Pfam" id="PF18628"/>
    </source>
</evidence>
<organism evidence="3 4">
    <name type="scientific">Pseudoalteromonas phenolica</name>
    <dbReference type="NCBI Taxonomy" id="161398"/>
    <lineage>
        <taxon>Bacteria</taxon>
        <taxon>Pseudomonadati</taxon>
        <taxon>Pseudomonadota</taxon>
        <taxon>Gammaproteobacteria</taxon>
        <taxon>Alteromonadales</taxon>
        <taxon>Pseudoalteromonadaceae</taxon>
        <taxon>Pseudoalteromonas</taxon>
    </lineage>
</organism>
<dbReference type="Proteomes" id="UP000291338">
    <property type="component" value="Unassembled WGS sequence"/>
</dbReference>
<accession>A0A4Q7ITF9</accession>
<dbReference type="EMBL" id="PPSX01000005">
    <property type="protein sequence ID" value="RZQ54916.1"/>
    <property type="molecule type" value="Genomic_DNA"/>
</dbReference>
<feature type="domain" description="Viral coat protein P2 C-terminal" evidence="2">
    <location>
        <begin position="155"/>
        <end position="271"/>
    </location>
</feature>
<name>A0A4Q7ITF9_9GAMM</name>
<dbReference type="AlphaFoldDB" id="A0A4Q7ITF9"/>
<comment type="caution">
    <text evidence="3">The sequence shown here is derived from an EMBL/GenBank/DDBJ whole genome shotgun (WGS) entry which is preliminary data.</text>
</comment>
<dbReference type="InterPro" id="IPR041377">
    <property type="entry name" value="P2_N"/>
</dbReference>
<feature type="domain" description="Viral coat protein P2 N-terminal" evidence="1">
    <location>
        <begin position="12"/>
        <end position="141"/>
    </location>
</feature>
<dbReference type="Gene3D" id="2.60.120.730">
    <property type="match status" value="2"/>
</dbReference>
<dbReference type="Pfam" id="PF25513">
    <property type="entry name" value="P2_C"/>
    <property type="match status" value="1"/>
</dbReference>
<evidence type="ECO:0000259" key="2">
    <source>
        <dbReference type="Pfam" id="PF25513"/>
    </source>
</evidence>
<protein>
    <submittedName>
        <fullName evidence="3">Uncharacterized protein</fullName>
    </submittedName>
</protein>
<evidence type="ECO:0000313" key="3">
    <source>
        <dbReference type="EMBL" id="RZQ54916.1"/>
    </source>
</evidence>
<evidence type="ECO:0000313" key="4">
    <source>
        <dbReference type="Proteomes" id="UP000291338"/>
    </source>
</evidence>
<dbReference type="InterPro" id="IPR053751">
    <property type="entry name" value="Viral_Major_Capsid_sf"/>
</dbReference>
<dbReference type="RefSeq" id="WP_130253807.1">
    <property type="nucleotide sequence ID" value="NZ_PPSX01000005.1"/>
</dbReference>
<reference evidence="3 4" key="1">
    <citation type="submission" date="2018-01" db="EMBL/GenBank/DDBJ databases">
        <title>Co-occurrence of chitin degradation, pigmentation and bioactivity in marine Pseudoalteromonas.</title>
        <authorList>
            <person name="Paulsen S."/>
            <person name="Gram L."/>
            <person name="Machado H."/>
        </authorList>
    </citation>
    <scope>NUCLEOTIDE SEQUENCE [LARGE SCALE GENOMIC DNA]</scope>
    <source>
        <strain evidence="3 4">S3898</strain>
    </source>
</reference>